<feature type="compositionally biased region" description="Basic and acidic residues" evidence="1">
    <location>
        <begin position="17"/>
        <end position="30"/>
    </location>
</feature>
<reference evidence="2 3" key="1">
    <citation type="submission" date="2024-08" db="EMBL/GenBank/DDBJ databases">
        <title>Gnathostoma spinigerum genome.</title>
        <authorList>
            <person name="Gonzalez-Bertolin B."/>
            <person name="Monzon S."/>
            <person name="Zaballos A."/>
            <person name="Jimenez P."/>
            <person name="Dekumyoy P."/>
            <person name="Varona S."/>
            <person name="Cuesta I."/>
            <person name="Sumanam S."/>
            <person name="Adisakwattana P."/>
            <person name="Gasser R.B."/>
            <person name="Hernandez-Gonzalez A."/>
            <person name="Young N.D."/>
            <person name="Perteguer M.J."/>
        </authorList>
    </citation>
    <scope>NUCLEOTIDE SEQUENCE [LARGE SCALE GENOMIC DNA]</scope>
    <source>
        <strain evidence="2">AL3</strain>
        <tissue evidence="2">Liver</tissue>
    </source>
</reference>
<feature type="compositionally biased region" description="Basic and acidic residues" evidence="1">
    <location>
        <begin position="103"/>
        <end position="117"/>
    </location>
</feature>
<organism evidence="2 3">
    <name type="scientific">Gnathostoma spinigerum</name>
    <dbReference type="NCBI Taxonomy" id="75299"/>
    <lineage>
        <taxon>Eukaryota</taxon>
        <taxon>Metazoa</taxon>
        <taxon>Ecdysozoa</taxon>
        <taxon>Nematoda</taxon>
        <taxon>Chromadorea</taxon>
        <taxon>Rhabditida</taxon>
        <taxon>Spirurina</taxon>
        <taxon>Gnathostomatomorpha</taxon>
        <taxon>Gnathostomatoidea</taxon>
        <taxon>Gnathostomatidae</taxon>
        <taxon>Gnathostoma</taxon>
    </lineage>
</organism>
<sequence>MDISTNELKQPFRIPRRKAEDNKPRDNEQVHRKRATPEIRSPLVASSSQKKADSAFSSRIIPPSGKRRSSLDRNSGAKRSANGKQPSGGEVFDRIIGNMVNPPKERKNELQKDREETGPSGPSSANRQQQQRSTGARQLTREELDRLHFDNSACYEFLRKDGLMERLLGHKMLNGRVDSHVTLGYVACNPRDIPSRQRLNYVSGFLVASSVSLSSKKDFITRMLIIIVPF</sequence>
<evidence type="ECO:0000256" key="1">
    <source>
        <dbReference type="SAM" id="MobiDB-lite"/>
    </source>
</evidence>
<feature type="compositionally biased region" description="Polar residues" evidence="1">
    <location>
        <begin position="120"/>
        <end position="137"/>
    </location>
</feature>
<protein>
    <submittedName>
        <fullName evidence="2">Uncharacterized protein</fullName>
    </submittedName>
</protein>
<dbReference type="Proteomes" id="UP001608902">
    <property type="component" value="Unassembled WGS sequence"/>
</dbReference>
<gene>
    <name evidence="2" type="ORF">AB6A40_005694</name>
</gene>
<evidence type="ECO:0000313" key="2">
    <source>
        <dbReference type="EMBL" id="MFH4978985.1"/>
    </source>
</evidence>
<comment type="caution">
    <text evidence="2">The sequence shown here is derived from an EMBL/GenBank/DDBJ whole genome shotgun (WGS) entry which is preliminary data.</text>
</comment>
<feature type="region of interest" description="Disordered" evidence="1">
    <location>
        <begin position="1"/>
        <end position="141"/>
    </location>
</feature>
<dbReference type="EMBL" id="JBGFUD010003728">
    <property type="protein sequence ID" value="MFH4978985.1"/>
    <property type="molecule type" value="Genomic_DNA"/>
</dbReference>
<name>A0ABD6EHC2_9BILA</name>
<evidence type="ECO:0000313" key="3">
    <source>
        <dbReference type="Proteomes" id="UP001608902"/>
    </source>
</evidence>
<proteinExistence type="predicted"/>
<dbReference type="AlphaFoldDB" id="A0ABD6EHC2"/>
<keyword evidence="3" id="KW-1185">Reference proteome</keyword>
<accession>A0ABD6EHC2</accession>